<feature type="region of interest" description="Disordered" evidence="1">
    <location>
        <begin position="21"/>
        <end position="50"/>
    </location>
</feature>
<sequence>MEARGPDGCFLGDVASSPLTFHGIEESREPSGQQGTRLPVTPYSPRSRLRRSVPPLVQAPCSGGSRMAPAPLCSGPGHMEVKKGEGLLEVLGREGSFEAVKPLPGSPSLPGSYSWVSCAAGTMVPVIGLDHSWGESDTQPAEPPRCPSPRESVGVWTNSVITRSVLGFISVLGVAWGSLDLEAAARPQRSCALPCRFLGGAHPRARGGPARRDPPAAAADRERRVCQPGHGGLHHAPARGQSAGPGTVCAAAAGCRGPGGCPQH</sequence>
<feature type="compositionally biased region" description="Basic and acidic residues" evidence="1">
    <location>
        <begin position="210"/>
        <end position="225"/>
    </location>
</feature>
<evidence type="ECO:0000313" key="3">
    <source>
        <dbReference type="Proteomes" id="UP000269945"/>
    </source>
</evidence>
<name>A0A9X9Q7R1_GULGU</name>
<comment type="caution">
    <text evidence="2">The sequence shown here is derived from an EMBL/GenBank/DDBJ whole genome shotgun (WGS) entry which is preliminary data.</text>
</comment>
<evidence type="ECO:0000256" key="1">
    <source>
        <dbReference type="SAM" id="MobiDB-lite"/>
    </source>
</evidence>
<accession>A0A9X9Q7R1</accession>
<evidence type="ECO:0000313" key="2">
    <source>
        <dbReference type="EMBL" id="VCX38103.1"/>
    </source>
</evidence>
<organism evidence="2 3">
    <name type="scientific">Gulo gulo</name>
    <name type="common">Wolverine</name>
    <name type="synonym">Gluton</name>
    <dbReference type="NCBI Taxonomy" id="48420"/>
    <lineage>
        <taxon>Eukaryota</taxon>
        <taxon>Metazoa</taxon>
        <taxon>Chordata</taxon>
        <taxon>Craniata</taxon>
        <taxon>Vertebrata</taxon>
        <taxon>Euteleostomi</taxon>
        <taxon>Mammalia</taxon>
        <taxon>Eutheria</taxon>
        <taxon>Laurasiatheria</taxon>
        <taxon>Carnivora</taxon>
        <taxon>Caniformia</taxon>
        <taxon>Musteloidea</taxon>
        <taxon>Mustelidae</taxon>
        <taxon>Guloninae</taxon>
        <taxon>Gulo</taxon>
    </lineage>
</organism>
<protein>
    <submittedName>
        <fullName evidence="2">Uncharacterized protein</fullName>
    </submittedName>
</protein>
<gene>
    <name evidence="2" type="ORF">BN2614_LOCUS3</name>
</gene>
<dbReference type="AlphaFoldDB" id="A0A9X9Q7R1"/>
<dbReference type="EMBL" id="CYRY02043596">
    <property type="protein sequence ID" value="VCX38103.1"/>
    <property type="molecule type" value="Genomic_DNA"/>
</dbReference>
<proteinExistence type="predicted"/>
<dbReference type="Proteomes" id="UP000269945">
    <property type="component" value="Unassembled WGS sequence"/>
</dbReference>
<reference evidence="2 3" key="1">
    <citation type="submission" date="2018-10" db="EMBL/GenBank/DDBJ databases">
        <authorList>
            <person name="Ekblom R."/>
            <person name="Jareborg N."/>
        </authorList>
    </citation>
    <scope>NUCLEOTIDE SEQUENCE [LARGE SCALE GENOMIC DNA]</scope>
    <source>
        <tissue evidence="2">Muscle</tissue>
    </source>
</reference>
<keyword evidence="3" id="KW-1185">Reference proteome</keyword>
<feature type="region of interest" description="Disordered" evidence="1">
    <location>
        <begin position="202"/>
        <end position="241"/>
    </location>
</feature>